<evidence type="ECO:0000313" key="6">
    <source>
        <dbReference type="Proteomes" id="UP000433883"/>
    </source>
</evidence>
<comment type="caution">
    <text evidence="4">The sequence shown here is derived from an EMBL/GenBank/DDBJ whole genome shotgun (WGS) entry which is preliminary data.</text>
</comment>
<dbReference type="GO" id="GO:0016491">
    <property type="term" value="F:oxidoreductase activity"/>
    <property type="evidence" value="ECO:0007669"/>
    <property type="project" value="InterPro"/>
</dbReference>
<proteinExistence type="inferred from homology"/>
<feature type="domain" description="EthD" evidence="2">
    <location>
        <begin position="16"/>
        <end position="120"/>
    </location>
</feature>
<dbReference type="EMBL" id="WNWQ01000010">
    <property type="protein sequence ID" value="KAE9985030.1"/>
    <property type="molecule type" value="Genomic_DNA"/>
</dbReference>
<keyword evidence="8" id="KW-1185">Reference proteome</keyword>
<evidence type="ECO:0000313" key="3">
    <source>
        <dbReference type="EMBL" id="KAE9963672.1"/>
    </source>
</evidence>
<dbReference type="Pfam" id="PF07110">
    <property type="entry name" value="EthD"/>
    <property type="match status" value="1"/>
</dbReference>
<dbReference type="AlphaFoldDB" id="A0A8H3Z400"/>
<dbReference type="InterPro" id="IPR011008">
    <property type="entry name" value="Dimeric_a/b-barrel"/>
</dbReference>
<name>A0A8H3Z400_VENIN</name>
<dbReference type="SUPFAM" id="SSF54909">
    <property type="entry name" value="Dimeric alpha+beta barrel"/>
    <property type="match status" value="1"/>
</dbReference>
<evidence type="ECO:0000256" key="1">
    <source>
        <dbReference type="ARBA" id="ARBA00005986"/>
    </source>
</evidence>
<dbReference type="OrthoDB" id="3183782at2759"/>
<evidence type="ECO:0000313" key="7">
    <source>
        <dbReference type="Proteomes" id="UP000447873"/>
    </source>
</evidence>
<dbReference type="Proteomes" id="UP000433883">
    <property type="component" value="Unassembled WGS sequence"/>
</dbReference>
<dbReference type="EMBL" id="WNWS01000798">
    <property type="protein sequence ID" value="KAE9963672.1"/>
    <property type="molecule type" value="Genomic_DNA"/>
</dbReference>
<gene>
    <name evidence="4" type="ORF">BLS_000057</name>
    <name evidence="5" type="ORF">EG327_002777</name>
    <name evidence="3" type="ORF">EG328_011126</name>
</gene>
<accession>A0A8H3Z400</accession>
<dbReference type="Gene3D" id="3.30.70.100">
    <property type="match status" value="1"/>
</dbReference>
<evidence type="ECO:0000313" key="4">
    <source>
        <dbReference type="EMBL" id="KAE9985030.1"/>
    </source>
</evidence>
<protein>
    <recommendedName>
        <fullName evidence="2">EthD domain-containing protein</fullName>
    </recommendedName>
</protein>
<organism evidence="4 6">
    <name type="scientific">Venturia inaequalis</name>
    <name type="common">Apple scab fungus</name>
    <dbReference type="NCBI Taxonomy" id="5025"/>
    <lineage>
        <taxon>Eukaryota</taxon>
        <taxon>Fungi</taxon>
        <taxon>Dikarya</taxon>
        <taxon>Ascomycota</taxon>
        <taxon>Pezizomycotina</taxon>
        <taxon>Dothideomycetes</taxon>
        <taxon>Pleosporomycetidae</taxon>
        <taxon>Venturiales</taxon>
        <taxon>Venturiaceae</taxon>
        <taxon>Venturia</taxon>
    </lineage>
</organism>
<dbReference type="InterPro" id="IPR009799">
    <property type="entry name" value="EthD_dom"/>
</dbReference>
<sequence>MDQQEHYQVIYYIKRKRGTSKAQFYDHWENVHAKKVAPWAERNAAVISYRQVHTSGLVIPNGSSLELNNDPDSRREFVQPAKFDGIATWEVTSVAAFMEEMEDQYYKDVIVADEANLIDIEGFGGGIVARFIGKSVTIVENGKSVVGTVEKDQMRALDTMMNRKDLVDFQEAPDM</sequence>
<comment type="similarity">
    <text evidence="1">Belongs to the tpcK family.</text>
</comment>
<evidence type="ECO:0000313" key="5">
    <source>
        <dbReference type="EMBL" id="KAE9993870.1"/>
    </source>
</evidence>
<reference evidence="4 6" key="1">
    <citation type="submission" date="2019-11" db="EMBL/GenBank/DDBJ databases">
        <title>Venturia inaequalis Genome Resource.</title>
        <authorList>
            <person name="Lichtner F.J."/>
        </authorList>
    </citation>
    <scope>NUCLEOTIDE SEQUENCE [LARGE SCALE GENOMIC DNA]</scope>
    <source>
        <strain evidence="3 7">120213</strain>
        <strain evidence="4">Bline_iso_100314</strain>
        <strain evidence="5 8">DMI_063113</strain>
    </source>
</reference>
<dbReference type="Proteomes" id="UP000490939">
    <property type="component" value="Unassembled WGS sequence"/>
</dbReference>
<evidence type="ECO:0000313" key="8">
    <source>
        <dbReference type="Proteomes" id="UP000490939"/>
    </source>
</evidence>
<dbReference type="Proteomes" id="UP000447873">
    <property type="component" value="Unassembled WGS sequence"/>
</dbReference>
<dbReference type="EMBL" id="WNWR01000019">
    <property type="protein sequence ID" value="KAE9993870.1"/>
    <property type="molecule type" value="Genomic_DNA"/>
</dbReference>
<evidence type="ECO:0000259" key="2">
    <source>
        <dbReference type="Pfam" id="PF07110"/>
    </source>
</evidence>